<dbReference type="EMBL" id="MU859213">
    <property type="protein sequence ID" value="KAK3949463.1"/>
    <property type="molecule type" value="Genomic_DNA"/>
</dbReference>
<keyword evidence="1" id="KW-0732">Signal</keyword>
<comment type="caution">
    <text evidence="2">The sequence shown here is derived from an EMBL/GenBank/DDBJ whole genome shotgun (WGS) entry which is preliminary data.</text>
</comment>
<name>A0AAN6NSK2_9PEZI</name>
<dbReference type="Proteomes" id="UP001303222">
    <property type="component" value="Unassembled WGS sequence"/>
</dbReference>
<organism evidence="2 3">
    <name type="scientific">Pseudoneurospora amorphoporcata</name>
    <dbReference type="NCBI Taxonomy" id="241081"/>
    <lineage>
        <taxon>Eukaryota</taxon>
        <taxon>Fungi</taxon>
        <taxon>Dikarya</taxon>
        <taxon>Ascomycota</taxon>
        <taxon>Pezizomycotina</taxon>
        <taxon>Sordariomycetes</taxon>
        <taxon>Sordariomycetidae</taxon>
        <taxon>Sordariales</taxon>
        <taxon>Sordariaceae</taxon>
        <taxon>Pseudoneurospora</taxon>
    </lineage>
</organism>
<reference evidence="2" key="2">
    <citation type="submission" date="2023-06" db="EMBL/GenBank/DDBJ databases">
        <authorList>
            <consortium name="Lawrence Berkeley National Laboratory"/>
            <person name="Mondo S.J."/>
            <person name="Hensen N."/>
            <person name="Bonometti L."/>
            <person name="Westerberg I."/>
            <person name="Brannstrom I.O."/>
            <person name="Guillou S."/>
            <person name="Cros-Aarteil S."/>
            <person name="Calhoun S."/>
            <person name="Haridas S."/>
            <person name="Kuo A."/>
            <person name="Pangilinan J."/>
            <person name="Riley R."/>
            <person name="Labutti K."/>
            <person name="Andreopoulos B."/>
            <person name="Lipzen A."/>
            <person name="Chen C."/>
            <person name="Yanf M."/>
            <person name="Daum C."/>
            <person name="Ng V."/>
            <person name="Clum A."/>
            <person name="Steindorff A."/>
            <person name="Ohm R."/>
            <person name="Martin F."/>
            <person name="Silar P."/>
            <person name="Natvig D."/>
            <person name="Lalanne C."/>
            <person name="Gautier V."/>
            <person name="Ament-Velasquez S.L."/>
            <person name="Kruys A."/>
            <person name="Hutchinson M.I."/>
            <person name="Powell A.J."/>
            <person name="Barry K."/>
            <person name="Miller A.N."/>
            <person name="Grigoriev I.V."/>
            <person name="Debuchy R."/>
            <person name="Gladieux P."/>
            <person name="Thoren M.H."/>
            <person name="Johannesson H."/>
        </authorList>
    </citation>
    <scope>NUCLEOTIDE SEQUENCE</scope>
    <source>
        <strain evidence="2">CBS 626.80</strain>
    </source>
</reference>
<evidence type="ECO:0000313" key="2">
    <source>
        <dbReference type="EMBL" id="KAK3949463.1"/>
    </source>
</evidence>
<keyword evidence="3" id="KW-1185">Reference proteome</keyword>
<sequence length="208" mass="21596">MKTTTFLAILLPFISSISPALSATIPSAIPAAAAAATTTPGDVAPNMNPTSATHLIHDTSAGDGLYRVTIDSDGNLQTEFTPYDQLFNSTSTGSGSGSVPGRVLIGGGGGGLGSRSDSDLENLEKRRLDCGPGSTNAGGDADEANKCLVEAFAPGNVYFNKNAWSYCVRNKVVSFICPYSNGYKLRDAIESTMSYVKQMCGPSTMGYA</sequence>
<reference evidence="2" key="1">
    <citation type="journal article" date="2023" name="Mol. Phylogenet. Evol.">
        <title>Genome-scale phylogeny and comparative genomics of the fungal order Sordariales.</title>
        <authorList>
            <person name="Hensen N."/>
            <person name="Bonometti L."/>
            <person name="Westerberg I."/>
            <person name="Brannstrom I.O."/>
            <person name="Guillou S."/>
            <person name="Cros-Aarteil S."/>
            <person name="Calhoun S."/>
            <person name="Haridas S."/>
            <person name="Kuo A."/>
            <person name="Mondo S."/>
            <person name="Pangilinan J."/>
            <person name="Riley R."/>
            <person name="LaButti K."/>
            <person name="Andreopoulos B."/>
            <person name="Lipzen A."/>
            <person name="Chen C."/>
            <person name="Yan M."/>
            <person name="Daum C."/>
            <person name="Ng V."/>
            <person name="Clum A."/>
            <person name="Steindorff A."/>
            <person name="Ohm R.A."/>
            <person name="Martin F."/>
            <person name="Silar P."/>
            <person name="Natvig D.O."/>
            <person name="Lalanne C."/>
            <person name="Gautier V."/>
            <person name="Ament-Velasquez S.L."/>
            <person name="Kruys A."/>
            <person name="Hutchinson M.I."/>
            <person name="Powell A.J."/>
            <person name="Barry K."/>
            <person name="Miller A.N."/>
            <person name="Grigoriev I.V."/>
            <person name="Debuchy R."/>
            <person name="Gladieux P."/>
            <person name="Hiltunen Thoren M."/>
            <person name="Johannesson H."/>
        </authorList>
    </citation>
    <scope>NUCLEOTIDE SEQUENCE</scope>
    <source>
        <strain evidence="2">CBS 626.80</strain>
    </source>
</reference>
<feature type="chain" id="PRO_5042994382" evidence="1">
    <location>
        <begin position="23"/>
        <end position="208"/>
    </location>
</feature>
<evidence type="ECO:0000256" key="1">
    <source>
        <dbReference type="SAM" id="SignalP"/>
    </source>
</evidence>
<dbReference type="AlphaFoldDB" id="A0AAN6NSK2"/>
<protein>
    <submittedName>
        <fullName evidence="2">Uncharacterized protein</fullName>
    </submittedName>
</protein>
<gene>
    <name evidence="2" type="ORF">QBC32DRAFT_364232</name>
</gene>
<evidence type="ECO:0000313" key="3">
    <source>
        <dbReference type="Proteomes" id="UP001303222"/>
    </source>
</evidence>
<feature type="signal peptide" evidence="1">
    <location>
        <begin position="1"/>
        <end position="22"/>
    </location>
</feature>
<proteinExistence type="predicted"/>
<accession>A0AAN6NSK2</accession>